<keyword evidence="3" id="KW-1185">Reference proteome</keyword>
<feature type="non-terminal residue" evidence="2">
    <location>
        <position position="1"/>
    </location>
</feature>
<evidence type="ECO:0000256" key="1">
    <source>
        <dbReference type="SAM" id="SignalP"/>
    </source>
</evidence>
<accession>A0A7T8GSC3</accession>
<dbReference type="Proteomes" id="UP000595437">
    <property type="component" value="Chromosome 16"/>
</dbReference>
<dbReference type="AlphaFoldDB" id="A0A7T8GSC3"/>
<feature type="chain" id="PRO_5030940995" evidence="1">
    <location>
        <begin position="16"/>
        <end position="116"/>
    </location>
</feature>
<feature type="signal peptide" evidence="1">
    <location>
        <begin position="1"/>
        <end position="15"/>
    </location>
</feature>
<dbReference type="EMBL" id="CP045905">
    <property type="protein sequence ID" value="QQP36903.1"/>
    <property type="molecule type" value="Genomic_DNA"/>
</dbReference>
<evidence type="ECO:0000313" key="2">
    <source>
        <dbReference type="EMBL" id="QQP36903.1"/>
    </source>
</evidence>
<evidence type="ECO:0000313" key="3">
    <source>
        <dbReference type="Proteomes" id="UP000595437"/>
    </source>
</evidence>
<name>A0A7T8GSC3_CALRO</name>
<gene>
    <name evidence="2" type="ORF">FKW44_022138</name>
</gene>
<proteinExistence type="predicted"/>
<organism evidence="2 3">
    <name type="scientific">Caligus rogercresseyi</name>
    <name type="common">Sea louse</name>
    <dbReference type="NCBI Taxonomy" id="217165"/>
    <lineage>
        <taxon>Eukaryota</taxon>
        <taxon>Metazoa</taxon>
        <taxon>Ecdysozoa</taxon>
        <taxon>Arthropoda</taxon>
        <taxon>Crustacea</taxon>
        <taxon>Multicrustacea</taxon>
        <taxon>Hexanauplia</taxon>
        <taxon>Copepoda</taxon>
        <taxon>Siphonostomatoida</taxon>
        <taxon>Caligidae</taxon>
        <taxon>Caligus</taxon>
    </lineage>
</organism>
<keyword evidence="1" id="KW-0732">Signal</keyword>
<protein>
    <submittedName>
        <fullName evidence="2">Uncharacterized protein</fullName>
    </submittedName>
</protein>
<dbReference type="OrthoDB" id="10630341at2759"/>
<reference evidence="3" key="1">
    <citation type="submission" date="2021-01" db="EMBL/GenBank/DDBJ databases">
        <title>Caligus Genome Assembly.</title>
        <authorList>
            <person name="Gallardo-Escarate C."/>
        </authorList>
    </citation>
    <scope>NUCLEOTIDE SEQUENCE [LARGE SCALE GENOMIC DNA]</scope>
</reference>
<sequence>MLALSLFGALAIVSSSLMGLGPRGASSRRSELNPYQGASSYVKNINNFEKEAYYKLRDGLSKTLRSARIVGRRTSSGLGRAIRGMARAGKHFGYGLDRLWTETSDLGCAGLHESSG</sequence>